<evidence type="ECO:0000256" key="1">
    <source>
        <dbReference type="ARBA" id="ARBA00022884"/>
    </source>
</evidence>
<dbReference type="Pfam" id="PF01728">
    <property type="entry name" value="FtsJ"/>
    <property type="match status" value="1"/>
</dbReference>
<comment type="caution">
    <text evidence="5">The sequence shown here is derived from an EMBL/GenBank/DDBJ whole genome shotgun (WGS) entry which is preliminary data.</text>
</comment>
<proteinExistence type="inferred from homology"/>
<dbReference type="PANTHER" id="PTHR32319">
    <property type="entry name" value="BACTERIAL HEMOLYSIN-LIKE PROTEIN"/>
    <property type="match status" value="1"/>
</dbReference>
<dbReference type="Gene3D" id="3.10.290.10">
    <property type="entry name" value="RNA-binding S4 domain"/>
    <property type="match status" value="1"/>
</dbReference>
<protein>
    <submittedName>
        <fullName evidence="5">TlyA family RNA methyltransferase</fullName>
    </submittedName>
</protein>
<evidence type="ECO:0000313" key="5">
    <source>
        <dbReference type="EMBL" id="MQM72395.1"/>
    </source>
</evidence>
<evidence type="ECO:0000313" key="6">
    <source>
        <dbReference type="Proteomes" id="UP000473648"/>
    </source>
</evidence>
<dbReference type="InterPro" id="IPR036986">
    <property type="entry name" value="S4_RNA-bd_sf"/>
</dbReference>
<gene>
    <name evidence="5" type="ORF">FRC53_02990</name>
</gene>
<keyword evidence="5" id="KW-0808">Transferase</keyword>
<dbReference type="Gene3D" id="3.40.50.150">
    <property type="entry name" value="Vaccinia Virus protein VP39"/>
    <property type="match status" value="1"/>
</dbReference>
<dbReference type="InterPro" id="IPR002942">
    <property type="entry name" value="S4_RNA-bd"/>
</dbReference>
<organism evidence="5 6">
    <name type="scientific">Candidatus Pseudoramibacter fermentans</name>
    <dbReference type="NCBI Taxonomy" id="2594427"/>
    <lineage>
        <taxon>Bacteria</taxon>
        <taxon>Bacillati</taxon>
        <taxon>Bacillota</taxon>
        <taxon>Clostridia</taxon>
        <taxon>Eubacteriales</taxon>
        <taxon>Eubacteriaceae</taxon>
        <taxon>Pseudoramibacter</taxon>
    </lineage>
</organism>
<accession>A0A6L5GQ54</accession>
<dbReference type="PROSITE" id="PS50889">
    <property type="entry name" value="S4"/>
    <property type="match status" value="1"/>
</dbReference>
<feature type="domain" description="RNA-binding S4" evidence="4">
    <location>
        <begin position="6"/>
        <end position="74"/>
    </location>
</feature>
<dbReference type="PIRSF" id="PIRSF005578">
    <property type="entry name" value="TlyA"/>
    <property type="match status" value="1"/>
</dbReference>
<keyword evidence="1 3" id="KW-0694">RNA-binding</keyword>
<name>A0A6L5GQ54_9FIRM</name>
<dbReference type="GO" id="GO:0032259">
    <property type="term" value="P:methylation"/>
    <property type="evidence" value="ECO:0007669"/>
    <property type="project" value="UniProtKB-KW"/>
</dbReference>
<dbReference type="GO" id="GO:0008168">
    <property type="term" value="F:methyltransferase activity"/>
    <property type="evidence" value="ECO:0007669"/>
    <property type="project" value="UniProtKB-KW"/>
</dbReference>
<dbReference type="InterPro" id="IPR029063">
    <property type="entry name" value="SAM-dependent_MTases_sf"/>
</dbReference>
<dbReference type="EMBL" id="VOGB01000004">
    <property type="protein sequence ID" value="MQM72395.1"/>
    <property type="molecule type" value="Genomic_DNA"/>
</dbReference>
<keyword evidence="5" id="KW-0489">Methyltransferase</keyword>
<dbReference type="AlphaFoldDB" id="A0A6L5GQ54"/>
<dbReference type="CDD" id="cd02440">
    <property type="entry name" value="AdoMet_MTases"/>
    <property type="match status" value="1"/>
</dbReference>
<dbReference type="Proteomes" id="UP000473648">
    <property type="component" value="Unassembled WGS sequence"/>
</dbReference>
<dbReference type="PANTHER" id="PTHR32319:SF0">
    <property type="entry name" value="BACTERIAL HEMOLYSIN-LIKE PROTEIN"/>
    <property type="match status" value="1"/>
</dbReference>
<dbReference type="NCBIfam" id="TIGR00478">
    <property type="entry name" value="tly"/>
    <property type="match status" value="1"/>
</dbReference>
<dbReference type="SUPFAM" id="SSF53335">
    <property type="entry name" value="S-adenosyl-L-methionine-dependent methyltransferases"/>
    <property type="match status" value="1"/>
</dbReference>
<reference evidence="5" key="1">
    <citation type="journal article" date="2020" name="Appl. Environ. Microbiol.">
        <title>Medium-Chain Fatty Acid Synthesis by 'Candidatus Weimeria bifida' gen. nov., sp. nov., and 'Candidatus Pseudoramibacter fermentans' sp. nov.</title>
        <authorList>
            <person name="Scarborough M.J."/>
            <person name="Myers K.S."/>
            <person name="Donohue T.J."/>
            <person name="Noguera D.R."/>
        </authorList>
    </citation>
    <scope>NUCLEOTIDE SEQUENCE</scope>
    <source>
        <strain evidence="5">EUB1.1</strain>
    </source>
</reference>
<dbReference type="CDD" id="cd00165">
    <property type="entry name" value="S4"/>
    <property type="match status" value="1"/>
</dbReference>
<dbReference type="SUPFAM" id="SSF55174">
    <property type="entry name" value="Alpha-L RNA-binding motif"/>
    <property type="match status" value="1"/>
</dbReference>
<keyword evidence="6" id="KW-1185">Reference proteome</keyword>
<comment type="similarity">
    <text evidence="2">Belongs to the TlyA family.</text>
</comment>
<evidence type="ECO:0000256" key="3">
    <source>
        <dbReference type="PROSITE-ProRule" id="PRU00182"/>
    </source>
</evidence>
<dbReference type="InterPro" id="IPR002877">
    <property type="entry name" value="RNA_MeTrfase_FtsJ_dom"/>
</dbReference>
<evidence type="ECO:0000256" key="2">
    <source>
        <dbReference type="ARBA" id="ARBA00029460"/>
    </source>
</evidence>
<dbReference type="GO" id="GO:0003723">
    <property type="term" value="F:RNA binding"/>
    <property type="evidence" value="ECO:0007669"/>
    <property type="project" value="UniProtKB-KW"/>
</dbReference>
<evidence type="ECO:0000259" key="4">
    <source>
        <dbReference type="SMART" id="SM00363"/>
    </source>
</evidence>
<dbReference type="SMART" id="SM00363">
    <property type="entry name" value="S4"/>
    <property type="match status" value="1"/>
</dbReference>
<dbReference type="InterPro" id="IPR047048">
    <property type="entry name" value="TlyA"/>
</dbReference>
<dbReference type="InterPro" id="IPR004538">
    <property type="entry name" value="Hemolysin_A/TlyA"/>
</dbReference>
<sequence length="288" mass="31455">MAKQKERLDKKLVELGFFDSREKAKKSIMAGLVEIDGIVHTKAGDQVPAVLSKEQVTLKGEGLPYVSRGGFKLEKGLKVFDFPVQDRWFLDIGASTGGFTDVLLQNGAGHVTSIDVGYGQFDWKLRNDERVTCMERTNFRKTTPEDIGGLADGSVMDVSFISILKLMPAISRCVKNGALGIWLIKPQFEAGKENVGKNGVVRDPEIHKKVLIETTSGIEANGFSVLGLSFSPIRGPKGNIEFLCFSRKEGEGVPVDHQETISGIDSIAALVESAHEHFRHHGQGSETS</sequence>
<dbReference type="Pfam" id="PF01479">
    <property type="entry name" value="S4"/>
    <property type="match status" value="1"/>
</dbReference>